<feature type="transmembrane region" description="Helical" evidence="1">
    <location>
        <begin position="132"/>
        <end position="155"/>
    </location>
</feature>
<keyword evidence="1" id="KW-0472">Membrane</keyword>
<gene>
    <name evidence="2" type="ORF">OPV22_019773</name>
</gene>
<organism evidence="2 3">
    <name type="scientific">Ensete ventricosum</name>
    <name type="common">Abyssinian banana</name>
    <name type="synonym">Musa ensete</name>
    <dbReference type="NCBI Taxonomy" id="4639"/>
    <lineage>
        <taxon>Eukaryota</taxon>
        <taxon>Viridiplantae</taxon>
        <taxon>Streptophyta</taxon>
        <taxon>Embryophyta</taxon>
        <taxon>Tracheophyta</taxon>
        <taxon>Spermatophyta</taxon>
        <taxon>Magnoliopsida</taxon>
        <taxon>Liliopsida</taxon>
        <taxon>Zingiberales</taxon>
        <taxon>Musaceae</taxon>
        <taxon>Ensete</taxon>
    </lineage>
</organism>
<reference evidence="2 3" key="1">
    <citation type="submission" date="2022-12" db="EMBL/GenBank/DDBJ databases">
        <title>Chromosome-scale assembly of the Ensete ventricosum genome.</title>
        <authorList>
            <person name="Dussert Y."/>
            <person name="Stocks J."/>
            <person name="Wendawek A."/>
            <person name="Woldeyes F."/>
            <person name="Nichols R.A."/>
            <person name="Borrell J.S."/>
        </authorList>
    </citation>
    <scope>NUCLEOTIDE SEQUENCE [LARGE SCALE GENOMIC DNA]</scope>
    <source>
        <strain evidence="3">cv. Maze</strain>
        <tissue evidence="2">Seeds</tissue>
    </source>
</reference>
<dbReference type="PANTHER" id="PTHR12242">
    <property type="entry name" value="OS02G0130600 PROTEIN-RELATED"/>
    <property type="match status" value="1"/>
</dbReference>
<feature type="transmembrane region" description="Helical" evidence="1">
    <location>
        <begin position="161"/>
        <end position="185"/>
    </location>
</feature>
<dbReference type="GO" id="GO:0016020">
    <property type="term" value="C:membrane"/>
    <property type="evidence" value="ECO:0007669"/>
    <property type="project" value="TreeGrafter"/>
</dbReference>
<accession>A0AAV8P962</accession>
<name>A0AAV8P962_ENSVE</name>
<feature type="transmembrane region" description="Helical" evidence="1">
    <location>
        <begin position="270"/>
        <end position="291"/>
    </location>
</feature>
<dbReference type="EMBL" id="JAQQAF010000006">
    <property type="protein sequence ID" value="KAJ8476046.1"/>
    <property type="molecule type" value="Genomic_DNA"/>
</dbReference>
<dbReference type="AlphaFoldDB" id="A0AAV8P962"/>
<sequence>MYAVLGAGHRQASPPALPWLLGEGRDSKATGVCKERVTVLKQSSRGSVFVLRRRNRLFVLQWAHTTVVSRWLCFPSKREKHLSNPLLFDSQTILIWKFEGTNTETEGSSPESHCPLYEAELWTPCLTEVHPVWLLVFRLIAFAILLAFLIINVVMDGGGIFFYYTQWTFLLVTIYFLLGSVLSVYGCNKYLHKVTGDKVAVTRSDAEHGTYPAPVNGANGIIQQSGVRAAGFWGNLFQVIFQTSAGAVILTDCVFWLIIFPFLAIRDYNLNFVLICMHSLNAVFLLGDIALNSLSFPWFRVAYFLLWTAIYVIFQWVIHACVDIWWPYPFLDLSSTYAPIWYFVVAVMHIPCYAAFPLIIKMKHFLLSRWFPLSYSPKK</sequence>
<keyword evidence="1" id="KW-1133">Transmembrane helix</keyword>
<evidence type="ECO:0008006" key="4">
    <source>
        <dbReference type="Google" id="ProtNLM"/>
    </source>
</evidence>
<dbReference type="Proteomes" id="UP001222027">
    <property type="component" value="Unassembled WGS sequence"/>
</dbReference>
<keyword evidence="3" id="KW-1185">Reference proteome</keyword>
<keyword evidence="1" id="KW-0812">Transmembrane</keyword>
<evidence type="ECO:0000313" key="3">
    <source>
        <dbReference type="Proteomes" id="UP001222027"/>
    </source>
</evidence>
<proteinExistence type="predicted"/>
<protein>
    <recommendedName>
        <fullName evidence="4">Transmembrane protein</fullName>
    </recommendedName>
</protein>
<evidence type="ECO:0000256" key="1">
    <source>
        <dbReference type="SAM" id="Phobius"/>
    </source>
</evidence>
<feature type="transmembrane region" description="Helical" evidence="1">
    <location>
        <begin position="245"/>
        <end position="264"/>
    </location>
</feature>
<comment type="caution">
    <text evidence="2">The sequence shown here is derived from an EMBL/GenBank/DDBJ whole genome shotgun (WGS) entry which is preliminary data.</text>
</comment>
<feature type="transmembrane region" description="Helical" evidence="1">
    <location>
        <begin position="340"/>
        <end position="360"/>
    </location>
</feature>
<feature type="transmembrane region" description="Helical" evidence="1">
    <location>
        <begin position="303"/>
        <end position="328"/>
    </location>
</feature>
<evidence type="ECO:0000313" key="2">
    <source>
        <dbReference type="EMBL" id="KAJ8476046.1"/>
    </source>
</evidence>
<dbReference type="PANTHER" id="PTHR12242:SF22">
    <property type="entry name" value="OS02G0130600 PROTEIN"/>
    <property type="match status" value="1"/>
</dbReference>